<evidence type="ECO:0000256" key="1">
    <source>
        <dbReference type="ARBA" id="ARBA00022737"/>
    </source>
</evidence>
<comment type="similarity">
    <text evidence="3">Belongs to the IFIT family.</text>
</comment>
<reference evidence="4 5" key="1">
    <citation type="journal article" date="2018" name="Mol. Genet. Genomics">
        <title>The red deer Cervus elaphus genome CerEla1.0: sequencing, annotating, genes, and chromosomes.</title>
        <authorList>
            <person name="Bana N.A."/>
            <person name="Nyiri A."/>
            <person name="Nagy J."/>
            <person name="Frank K."/>
            <person name="Nagy T."/>
            <person name="Steger V."/>
            <person name="Schiller M."/>
            <person name="Lakatos P."/>
            <person name="Sugar L."/>
            <person name="Horn P."/>
            <person name="Barta E."/>
            <person name="Orosz L."/>
        </authorList>
    </citation>
    <scope>NUCLEOTIDE SEQUENCE [LARGE SCALE GENOMIC DNA]</scope>
    <source>
        <strain evidence="4">Hungarian</strain>
    </source>
</reference>
<dbReference type="Gene3D" id="1.25.40.10">
    <property type="entry name" value="Tetratricopeptide repeat domain"/>
    <property type="match status" value="2"/>
</dbReference>
<dbReference type="InterPro" id="IPR011990">
    <property type="entry name" value="TPR-like_helical_dom_sf"/>
</dbReference>
<evidence type="ECO:0000256" key="3">
    <source>
        <dbReference type="ARBA" id="ARBA00038336"/>
    </source>
</evidence>
<dbReference type="GO" id="GO:0005829">
    <property type="term" value="C:cytosol"/>
    <property type="evidence" value="ECO:0007669"/>
    <property type="project" value="TreeGrafter"/>
</dbReference>
<evidence type="ECO:0000256" key="2">
    <source>
        <dbReference type="ARBA" id="ARBA00022803"/>
    </source>
</evidence>
<evidence type="ECO:0000313" key="5">
    <source>
        <dbReference type="Proteomes" id="UP000242450"/>
    </source>
</evidence>
<name>A0A212CPM0_CEREH</name>
<keyword evidence="5" id="KW-1185">Reference proteome</keyword>
<keyword evidence="1" id="KW-0677">Repeat</keyword>
<protein>
    <submittedName>
        <fullName evidence="4">IFIT3</fullName>
    </submittedName>
</protein>
<evidence type="ECO:0000313" key="4">
    <source>
        <dbReference type="EMBL" id="OWK07774.1"/>
    </source>
</evidence>
<comment type="caution">
    <text evidence="4">The sequence shown here is derived from an EMBL/GenBank/DDBJ whole genome shotgun (WGS) entry which is preliminary data.</text>
</comment>
<dbReference type="PANTHER" id="PTHR10271">
    <property type="entry name" value="INTERFERON-INDUCED PROTEIN WITH TETRATRICOPEPTIDE REPEATS"/>
    <property type="match status" value="1"/>
</dbReference>
<dbReference type="Proteomes" id="UP000242450">
    <property type="component" value="Chromosome 15"/>
</dbReference>
<feature type="non-terminal residue" evidence="4">
    <location>
        <position position="147"/>
    </location>
</feature>
<proteinExistence type="inferred from homology"/>
<dbReference type="GO" id="GO:0051607">
    <property type="term" value="P:defense response to virus"/>
    <property type="evidence" value="ECO:0007669"/>
    <property type="project" value="TreeGrafter"/>
</dbReference>
<gene>
    <name evidence="4" type="ORF">Celaphus_00008455</name>
</gene>
<sequence length="147" mass="17341">YCEITTHSLENIFLQLKCHFTWNVCGEESSLDDLEDRGYDQVEFLNKEFKAITYNLFACIKHCRGQHQVALEYLEQAEDFIMHRRDHQGKTGHLALEKKPSNPEFSLGLLITLYRLHDKAPAENTIHLLRQATKLEPDKWYLTFSWL</sequence>
<feature type="non-terminal residue" evidence="4">
    <location>
        <position position="1"/>
    </location>
</feature>
<dbReference type="AlphaFoldDB" id="A0A212CPM0"/>
<dbReference type="EMBL" id="MKHE01000015">
    <property type="protein sequence ID" value="OWK07774.1"/>
    <property type="molecule type" value="Genomic_DNA"/>
</dbReference>
<dbReference type="PANTHER" id="PTHR10271:SF4">
    <property type="entry name" value="INTERFERON-INDUCED PROTEIN WITH TETRATRICOPEPTIDE REPEATS 2"/>
    <property type="match status" value="1"/>
</dbReference>
<accession>A0A212CPM0</accession>
<organism evidence="4 5">
    <name type="scientific">Cervus elaphus hippelaphus</name>
    <name type="common">European red deer</name>
    <dbReference type="NCBI Taxonomy" id="46360"/>
    <lineage>
        <taxon>Eukaryota</taxon>
        <taxon>Metazoa</taxon>
        <taxon>Chordata</taxon>
        <taxon>Craniata</taxon>
        <taxon>Vertebrata</taxon>
        <taxon>Euteleostomi</taxon>
        <taxon>Mammalia</taxon>
        <taxon>Eutheria</taxon>
        <taxon>Laurasiatheria</taxon>
        <taxon>Artiodactyla</taxon>
        <taxon>Ruminantia</taxon>
        <taxon>Pecora</taxon>
        <taxon>Cervidae</taxon>
        <taxon>Cervinae</taxon>
        <taxon>Cervus</taxon>
    </lineage>
</organism>
<keyword evidence="2" id="KW-0802">TPR repeat</keyword>